<dbReference type="InterPro" id="IPR036388">
    <property type="entry name" value="WH-like_DNA-bd_sf"/>
</dbReference>
<dbReference type="InterPro" id="IPR005119">
    <property type="entry name" value="LysR_subst-bd"/>
</dbReference>
<dbReference type="RefSeq" id="WP_138864312.1">
    <property type="nucleotide sequence ID" value="NZ_VCPC01000002.1"/>
</dbReference>
<keyword evidence="2" id="KW-0805">Transcription regulation</keyword>
<dbReference type="Pfam" id="PF00126">
    <property type="entry name" value="HTH_1"/>
    <property type="match status" value="1"/>
</dbReference>
<organism evidence="6 7">
    <name type="scientific">Arenibacterium halophilum</name>
    <dbReference type="NCBI Taxonomy" id="2583821"/>
    <lineage>
        <taxon>Bacteria</taxon>
        <taxon>Pseudomonadati</taxon>
        <taxon>Pseudomonadota</taxon>
        <taxon>Alphaproteobacteria</taxon>
        <taxon>Rhodobacterales</taxon>
        <taxon>Paracoccaceae</taxon>
        <taxon>Arenibacterium</taxon>
    </lineage>
</organism>
<evidence type="ECO:0000256" key="3">
    <source>
        <dbReference type="ARBA" id="ARBA00023125"/>
    </source>
</evidence>
<protein>
    <submittedName>
        <fullName evidence="6">LysR family transcriptional regulator</fullName>
    </submittedName>
</protein>
<reference evidence="6 7" key="1">
    <citation type="submission" date="2019-05" db="EMBL/GenBank/DDBJ databases">
        <title>Marivita sp. nov. isolated from sea sediment.</title>
        <authorList>
            <person name="Kim W."/>
        </authorList>
    </citation>
    <scope>NUCLEOTIDE SEQUENCE [LARGE SCALE GENOMIC DNA]</scope>
    <source>
        <strain evidence="6 7">CAU 1492</strain>
    </source>
</reference>
<keyword evidence="7" id="KW-1185">Reference proteome</keyword>
<dbReference type="PROSITE" id="PS50931">
    <property type="entry name" value="HTH_LYSR"/>
    <property type="match status" value="1"/>
</dbReference>
<evidence type="ECO:0000313" key="6">
    <source>
        <dbReference type="EMBL" id="TMV13468.1"/>
    </source>
</evidence>
<dbReference type="CDD" id="cd08420">
    <property type="entry name" value="PBP2_CysL_like"/>
    <property type="match status" value="1"/>
</dbReference>
<comment type="caution">
    <text evidence="6">The sequence shown here is derived from an EMBL/GenBank/DDBJ whole genome shotgun (WGS) entry which is preliminary data.</text>
</comment>
<evidence type="ECO:0000256" key="1">
    <source>
        <dbReference type="ARBA" id="ARBA00009437"/>
    </source>
</evidence>
<accession>A0ABY2XAR5</accession>
<dbReference type="PANTHER" id="PTHR30126:SF39">
    <property type="entry name" value="HTH-TYPE TRANSCRIPTIONAL REGULATOR CYSL"/>
    <property type="match status" value="1"/>
</dbReference>
<feature type="domain" description="HTH lysR-type" evidence="5">
    <location>
        <begin position="1"/>
        <end position="58"/>
    </location>
</feature>
<dbReference type="InterPro" id="IPR036390">
    <property type="entry name" value="WH_DNA-bd_sf"/>
</dbReference>
<dbReference type="SUPFAM" id="SSF46785">
    <property type="entry name" value="Winged helix' DNA-binding domain"/>
    <property type="match status" value="1"/>
</dbReference>
<name>A0ABY2XAR5_9RHOB</name>
<evidence type="ECO:0000313" key="7">
    <source>
        <dbReference type="Proteomes" id="UP001191082"/>
    </source>
</evidence>
<dbReference type="Gene3D" id="3.40.190.290">
    <property type="match status" value="1"/>
</dbReference>
<evidence type="ECO:0000259" key="5">
    <source>
        <dbReference type="PROSITE" id="PS50931"/>
    </source>
</evidence>
<gene>
    <name evidence="6" type="ORF">FGK64_12060</name>
</gene>
<dbReference type="Proteomes" id="UP001191082">
    <property type="component" value="Unassembled WGS sequence"/>
</dbReference>
<dbReference type="SUPFAM" id="SSF53850">
    <property type="entry name" value="Periplasmic binding protein-like II"/>
    <property type="match status" value="1"/>
</dbReference>
<evidence type="ECO:0000256" key="2">
    <source>
        <dbReference type="ARBA" id="ARBA00023015"/>
    </source>
</evidence>
<dbReference type="InterPro" id="IPR000847">
    <property type="entry name" value="LysR_HTH_N"/>
</dbReference>
<proteinExistence type="inferred from homology"/>
<dbReference type="PANTHER" id="PTHR30126">
    <property type="entry name" value="HTH-TYPE TRANSCRIPTIONAL REGULATOR"/>
    <property type="match status" value="1"/>
</dbReference>
<keyword evidence="3" id="KW-0238">DNA-binding</keyword>
<dbReference type="EMBL" id="VCPC01000002">
    <property type="protein sequence ID" value="TMV13468.1"/>
    <property type="molecule type" value="Genomic_DNA"/>
</dbReference>
<comment type="similarity">
    <text evidence="1">Belongs to the LysR transcriptional regulatory family.</text>
</comment>
<evidence type="ECO:0000256" key="4">
    <source>
        <dbReference type="ARBA" id="ARBA00023163"/>
    </source>
</evidence>
<dbReference type="Gene3D" id="1.10.10.10">
    <property type="entry name" value="Winged helix-like DNA-binding domain superfamily/Winged helix DNA-binding domain"/>
    <property type="match status" value="1"/>
</dbReference>
<keyword evidence="4" id="KW-0804">Transcription</keyword>
<sequence length="293" mass="32017">MTFDQLRIFVAVADRLHVTRAAEALNLTQSAVSVSIANLENQSGVKLFHRVGRRIELSEAGKIFLEEARQILARVEAARVVLQDLSAKPRGRLRLHSSQTVASYWLPARLIALHRAYPEIDVQVSVGNTAQVAEAVTEGSADIGLVESDIHDTGLTRREVGSDHLAIGVRRDHPWAGRDRVPPEDYHTARWILRERGSGTRAEFERHLARQGMALDALIVSLELPSNEAILGAIAAGGDATVVSDLALTHAGALAVIRLPDGRRPFSALTHPDRHQTRAMEALFDVMDAEPDG</sequence>
<dbReference type="Pfam" id="PF03466">
    <property type="entry name" value="LysR_substrate"/>
    <property type="match status" value="1"/>
</dbReference>
<dbReference type="PRINTS" id="PR00039">
    <property type="entry name" value="HTHLYSR"/>
</dbReference>